<keyword evidence="4" id="KW-1185">Reference proteome</keyword>
<reference evidence="1 4" key="1">
    <citation type="submission" date="2024-01" db="EMBL/GenBank/DDBJ databases">
        <title>Aequorivita flavus sp. nov., isolated from deep-sea sediment.</title>
        <authorList>
            <person name="Chen X."/>
        </authorList>
    </citation>
    <scope>NUCLEOTIDE SEQUENCE</scope>
    <source>
        <strain evidence="1">MCCC 1A16923</strain>
        <strain evidence="2 4">MCCC 1A16935</strain>
    </source>
</reference>
<dbReference type="RefSeq" id="WP_342688013.1">
    <property type="nucleotide sequence ID" value="NZ_JAZBJM010000016.1"/>
</dbReference>
<gene>
    <name evidence="2" type="ORF">VZD24_14570</name>
    <name evidence="1" type="ORF">VZD85_14575</name>
</gene>
<comment type="caution">
    <text evidence="1">The sequence shown here is derived from an EMBL/GenBank/DDBJ whole genome shotgun (WGS) entry which is preliminary data.</text>
</comment>
<dbReference type="EMBL" id="JAZBJM010000016">
    <property type="protein sequence ID" value="MEM0519584.1"/>
    <property type="molecule type" value="Genomic_DNA"/>
</dbReference>
<dbReference type="InterPro" id="IPR023137">
    <property type="entry name" value="BrxA_sf"/>
</dbReference>
<dbReference type="InterPro" id="IPR014948">
    <property type="entry name" value="BrxA"/>
</dbReference>
<sequence length="198" mass="23474">MTETKKYNFSFTGFSLRENEMLKVAEAISKELPVEMVDFGDGNRNTGQRRLVAIKRRLEQFSEQQFQLFLTSDFLVRKQLAYLSVCKAHAFIREFVVEVLREKLLMYDYEITEGDYISFYRRKFESRPEMEALTEQTEYKIRQVTFKILEQAGIINDIKERILQPQLLTPEIVQAIVSDNKEWLKVFMLSDEEINNLS</sequence>
<evidence type="ECO:0000313" key="1">
    <source>
        <dbReference type="EMBL" id="MEM0519584.1"/>
    </source>
</evidence>
<protein>
    <submittedName>
        <fullName evidence="1">DUF1819 family protein</fullName>
    </submittedName>
</protein>
<evidence type="ECO:0000313" key="3">
    <source>
        <dbReference type="Proteomes" id="UP001388259"/>
    </source>
</evidence>
<dbReference type="Gene3D" id="1.10.3540.10">
    <property type="entry name" value="uncharacterized protein from magnetospirillum magneticum domain"/>
    <property type="match status" value="1"/>
</dbReference>
<organism evidence="1 3">
    <name type="scientific">Aequorivita flava</name>
    <dbReference type="NCBI Taxonomy" id="3114371"/>
    <lineage>
        <taxon>Bacteria</taxon>
        <taxon>Pseudomonadati</taxon>
        <taxon>Bacteroidota</taxon>
        <taxon>Flavobacteriia</taxon>
        <taxon>Flavobacteriales</taxon>
        <taxon>Flavobacteriaceae</taxon>
        <taxon>Aequorivita</taxon>
    </lineage>
</organism>
<dbReference type="Proteomes" id="UP001388259">
    <property type="component" value="Unassembled WGS sequence"/>
</dbReference>
<evidence type="ECO:0000313" key="4">
    <source>
        <dbReference type="Proteomes" id="UP001390963"/>
    </source>
</evidence>
<proteinExistence type="predicted"/>
<dbReference type="AlphaFoldDB" id="A0AB35YZR4"/>
<dbReference type="Proteomes" id="UP001390963">
    <property type="component" value="Unassembled WGS sequence"/>
</dbReference>
<name>A0AB35YZR4_9FLAO</name>
<dbReference type="EMBL" id="JBANCF010000018">
    <property type="protein sequence ID" value="MEM0574746.1"/>
    <property type="molecule type" value="Genomic_DNA"/>
</dbReference>
<dbReference type="Pfam" id="PF08849">
    <property type="entry name" value="BrxA"/>
    <property type="match status" value="1"/>
</dbReference>
<accession>A0AB35YZR4</accession>
<evidence type="ECO:0000313" key="2">
    <source>
        <dbReference type="EMBL" id="MEM0574746.1"/>
    </source>
</evidence>